<evidence type="ECO:0000313" key="2">
    <source>
        <dbReference type="EMBL" id="CAE5957953.1"/>
    </source>
</evidence>
<sequence>MFLGEGTNDRAYGRKGFIIFPDPPYPYEPERVGALYYEDEGDPDVYFVPPVEEYEPSLPSSQSPTDSCHEQPDSPTYEPMAPGELPECDVYKDICSDPQKVDWAVPPMEFLAEVGLGCYNLQKGTNFQFSDDPHDFQYLYHTGFEDLTDFEDHTDAKASHSLIMRNSTCEFETRAAVQKDEEEDCSLSLITTLHRPQTPEVEGDTLAPDDFFKGPMPDRLPHDRWRLGNMLNNPKFYLLRKSEMEEHKELFLLYAEITLFSHWESIRLMEWAKPLELLYVIVQTREPKLKLKAKAENANFYITFSTCHGFPFHAVIRRTTTGKPNQMSLEFKMLMC</sequence>
<dbReference type="InterPro" id="IPR006462">
    <property type="entry name" value="MS5"/>
</dbReference>
<feature type="region of interest" description="Disordered" evidence="1">
    <location>
        <begin position="50"/>
        <end position="77"/>
    </location>
</feature>
<dbReference type="Proteomes" id="UP000682877">
    <property type="component" value="Chromosome 1"/>
</dbReference>
<dbReference type="EMBL" id="LR999451">
    <property type="protein sequence ID" value="CAE5957953.1"/>
    <property type="molecule type" value="Genomic_DNA"/>
</dbReference>
<dbReference type="Pfam" id="PF04776">
    <property type="entry name" value="protein_MS5"/>
    <property type="match status" value="1"/>
</dbReference>
<proteinExistence type="predicted"/>
<evidence type="ECO:0000313" key="3">
    <source>
        <dbReference type="Proteomes" id="UP000682877"/>
    </source>
</evidence>
<accession>A0A8S1ZEE1</accession>
<name>A0A8S1ZEE1_ARAAE</name>
<keyword evidence="3" id="KW-1185">Reference proteome</keyword>
<protein>
    <submittedName>
        <fullName evidence="2">Uncharacterized protein</fullName>
    </submittedName>
</protein>
<organism evidence="2 3">
    <name type="scientific">Arabidopsis arenosa</name>
    <name type="common">Sand rock-cress</name>
    <name type="synonym">Cardaminopsis arenosa</name>
    <dbReference type="NCBI Taxonomy" id="38785"/>
    <lineage>
        <taxon>Eukaryota</taxon>
        <taxon>Viridiplantae</taxon>
        <taxon>Streptophyta</taxon>
        <taxon>Embryophyta</taxon>
        <taxon>Tracheophyta</taxon>
        <taxon>Spermatophyta</taxon>
        <taxon>Magnoliopsida</taxon>
        <taxon>eudicotyledons</taxon>
        <taxon>Gunneridae</taxon>
        <taxon>Pentapetalae</taxon>
        <taxon>rosids</taxon>
        <taxon>malvids</taxon>
        <taxon>Brassicales</taxon>
        <taxon>Brassicaceae</taxon>
        <taxon>Camelineae</taxon>
        <taxon>Arabidopsis</taxon>
    </lineage>
</organism>
<gene>
    <name evidence="2" type="ORF">AARE701A_LOCUS1606</name>
</gene>
<reference evidence="2" key="1">
    <citation type="submission" date="2021-01" db="EMBL/GenBank/DDBJ databases">
        <authorList>
            <person name="Bezrukov I."/>
        </authorList>
    </citation>
    <scope>NUCLEOTIDE SEQUENCE</scope>
</reference>
<dbReference type="AlphaFoldDB" id="A0A8S1ZEE1"/>
<evidence type="ECO:0000256" key="1">
    <source>
        <dbReference type="SAM" id="MobiDB-lite"/>
    </source>
</evidence>